<organism evidence="2 3">
    <name type="scientific">Opisthorchis viverrini</name>
    <name type="common">Southeast Asian liver fluke</name>
    <dbReference type="NCBI Taxonomy" id="6198"/>
    <lineage>
        <taxon>Eukaryota</taxon>
        <taxon>Metazoa</taxon>
        <taxon>Spiralia</taxon>
        <taxon>Lophotrochozoa</taxon>
        <taxon>Platyhelminthes</taxon>
        <taxon>Trematoda</taxon>
        <taxon>Digenea</taxon>
        <taxon>Opisthorchiida</taxon>
        <taxon>Opisthorchiata</taxon>
        <taxon>Opisthorchiidae</taxon>
        <taxon>Opisthorchis</taxon>
    </lineage>
</organism>
<dbReference type="AlphaFoldDB" id="A0A1S8WSM3"/>
<evidence type="ECO:0000313" key="2">
    <source>
        <dbReference type="EMBL" id="OON17438.1"/>
    </source>
</evidence>
<dbReference type="EMBL" id="KV895362">
    <property type="protein sequence ID" value="OON17438.1"/>
    <property type="molecule type" value="Genomic_DNA"/>
</dbReference>
<keyword evidence="3" id="KW-1185">Reference proteome</keyword>
<sequence>MRGTGTCDMNERKSKDGIASSAVRVPSGISLNYQVSSSCGWQRSMLSAYGDFTSLFRLYPVDKSRVNEFGQRGDHEDDDGQGDVKTTGSRNAKKEPRISKKDD</sequence>
<evidence type="ECO:0000256" key="1">
    <source>
        <dbReference type="SAM" id="MobiDB-lite"/>
    </source>
</evidence>
<dbReference type="Proteomes" id="UP000243686">
    <property type="component" value="Unassembled WGS sequence"/>
</dbReference>
<proteinExistence type="predicted"/>
<feature type="region of interest" description="Disordered" evidence="1">
    <location>
        <begin position="68"/>
        <end position="103"/>
    </location>
</feature>
<reference evidence="2 3" key="1">
    <citation type="submission" date="2015-03" db="EMBL/GenBank/DDBJ databases">
        <title>Draft genome of the nematode, Opisthorchis viverrini.</title>
        <authorList>
            <person name="Mitreva M."/>
        </authorList>
    </citation>
    <scope>NUCLEOTIDE SEQUENCE [LARGE SCALE GENOMIC DNA]</scope>
    <source>
        <strain evidence="2">Khon Kaen</strain>
    </source>
</reference>
<feature type="compositionally biased region" description="Basic and acidic residues" evidence="1">
    <location>
        <begin position="92"/>
        <end position="103"/>
    </location>
</feature>
<protein>
    <submittedName>
        <fullName evidence="2">Uncharacterized protein</fullName>
    </submittedName>
</protein>
<gene>
    <name evidence="2" type="ORF">X801_06723</name>
</gene>
<evidence type="ECO:0000313" key="3">
    <source>
        <dbReference type="Proteomes" id="UP000243686"/>
    </source>
</evidence>
<accession>A0A1S8WSM3</accession>
<name>A0A1S8WSM3_OPIVI</name>